<dbReference type="PANTHER" id="PTHR12455">
    <property type="entry name" value="NUCLEOLAR COMPLEX PROTEIN 4"/>
    <property type="match status" value="1"/>
</dbReference>
<name>A0ABQ9F8J4_TEGGR</name>
<protein>
    <recommendedName>
        <fullName evidence="2">CCAAT-binding factor domain-containing protein</fullName>
    </recommendedName>
</protein>
<dbReference type="Proteomes" id="UP001217089">
    <property type="component" value="Unassembled WGS sequence"/>
</dbReference>
<dbReference type="EMBL" id="JARBDR010000440">
    <property type="protein sequence ID" value="KAJ8311953.1"/>
    <property type="molecule type" value="Genomic_DNA"/>
</dbReference>
<dbReference type="PANTHER" id="PTHR12455:SF0">
    <property type="entry name" value="NUCLEOLAR COMPLEX PROTEIN 4 HOMOLOG"/>
    <property type="match status" value="1"/>
</dbReference>
<evidence type="ECO:0000259" key="2">
    <source>
        <dbReference type="Pfam" id="PF03914"/>
    </source>
</evidence>
<feature type="domain" description="CCAAT-binding factor" evidence="2">
    <location>
        <begin position="1"/>
        <end position="38"/>
    </location>
</feature>
<reference evidence="3 4" key="1">
    <citation type="submission" date="2022-12" db="EMBL/GenBank/DDBJ databases">
        <title>Chromosome-level genome of Tegillarca granosa.</title>
        <authorList>
            <person name="Kim J."/>
        </authorList>
    </citation>
    <scope>NUCLEOTIDE SEQUENCE [LARGE SCALE GENOMIC DNA]</scope>
    <source>
        <strain evidence="3">Teg-2019</strain>
        <tissue evidence="3">Adductor muscle</tissue>
    </source>
</reference>
<gene>
    <name evidence="3" type="ORF">KUTeg_009326</name>
</gene>
<organism evidence="3 4">
    <name type="scientific">Tegillarca granosa</name>
    <name type="common">Malaysian cockle</name>
    <name type="synonym">Anadara granosa</name>
    <dbReference type="NCBI Taxonomy" id="220873"/>
    <lineage>
        <taxon>Eukaryota</taxon>
        <taxon>Metazoa</taxon>
        <taxon>Spiralia</taxon>
        <taxon>Lophotrochozoa</taxon>
        <taxon>Mollusca</taxon>
        <taxon>Bivalvia</taxon>
        <taxon>Autobranchia</taxon>
        <taxon>Pteriomorphia</taxon>
        <taxon>Arcoida</taxon>
        <taxon>Arcoidea</taxon>
        <taxon>Arcidae</taxon>
        <taxon>Tegillarca</taxon>
    </lineage>
</organism>
<proteinExistence type="inferred from homology"/>
<comment type="caution">
    <text evidence="3">The sequence shown here is derived from an EMBL/GenBank/DDBJ whole genome shotgun (WGS) entry which is preliminary data.</text>
</comment>
<comment type="similarity">
    <text evidence="1">Belongs to the CBF/MAK21 family.</text>
</comment>
<accession>A0ABQ9F8J4</accession>
<evidence type="ECO:0000313" key="3">
    <source>
        <dbReference type="EMBL" id="KAJ8311953.1"/>
    </source>
</evidence>
<evidence type="ECO:0000313" key="4">
    <source>
        <dbReference type="Proteomes" id="UP001217089"/>
    </source>
</evidence>
<keyword evidence="4" id="KW-1185">Reference proteome</keyword>
<sequence>DYPDFYKKLYALFEPSVFHVKYRARFFFLADLFLSSTWPLRDLIATLFFKHARYQMSYTTGTSHYGWCLCELHSSDNSCYRIDVRHLPAYLVAAFAKKLARISLTAPTPGLTISIPFVYNLINRHPNCKVLLHRTDGPSDITSDPYDADEPDPGLLMAGNNPTLQSHYNPDIARSAQKIEHPLDSNEINLSKLLENTYSDMFEGEVKKKMKSVPVNFEPPNGFTGSKHDRFKLCWTFT</sequence>
<feature type="domain" description="CCAAT-binding factor" evidence="2">
    <location>
        <begin position="83"/>
        <end position="175"/>
    </location>
</feature>
<evidence type="ECO:0000256" key="1">
    <source>
        <dbReference type="ARBA" id="ARBA00007797"/>
    </source>
</evidence>
<dbReference type="InterPro" id="IPR005612">
    <property type="entry name" value="CCAAT-binding_factor"/>
</dbReference>
<dbReference type="InterPro" id="IPR027193">
    <property type="entry name" value="Noc4"/>
</dbReference>
<feature type="non-terminal residue" evidence="3">
    <location>
        <position position="1"/>
    </location>
</feature>
<dbReference type="Pfam" id="PF03914">
    <property type="entry name" value="CBF"/>
    <property type="match status" value="2"/>
</dbReference>